<dbReference type="SUPFAM" id="SSF52047">
    <property type="entry name" value="RNI-like"/>
    <property type="match status" value="1"/>
</dbReference>
<evidence type="ECO:0000256" key="2">
    <source>
        <dbReference type="ARBA" id="ARBA00022614"/>
    </source>
</evidence>
<evidence type="ECO:0000256" key="1">
    <source>
        <dbReference type="ARBA" id="ARBA00022468"/>
    </source>
</evidence>
<dbReference type="GO" id="GO:0005829">
    <property type="term" value="C:cytosol"/>
    <property type="evidence" value="ECO:0007669"/>
    <property type="project" value="TreeGrafter"/>
</dbReference>
<dbReference type="OrthoDB" id="120976at2759"/>
<gene>
    <name evidence="5" type="ORF">ADEAN_000322800</name>
</gene>
<dbReference type="InterPro" id="IPR032675">
    <property type="entry name" value="LRR_dom_sf"/>
</dbReference>
<feature type="compositionally biased region" description="Low complexity" evidence="4">
    <location>
        <begin position="33"/>
        <end position="42"/>
    </location>
</feature>
<feature type="compositionally biased region" description="Polar residues" evidence="4">
    <location>
        <begin position="119"/>
        <end position="138"/>
    </location>
</feature>
<dbReference type="EMBL" id="LR877149">
    <property type="protein sequence ID" value="CAD2215770.1"/>
    <property type="molecule type" value="Genomic_DNA"/>
</dbReference>
<dbReference type="PANTHER" id="PTHR24113:SF12">
    <property type="entry name" value="RAN GTPASE-ACTIVATING PROTEIN 1"/>
    <property type="match status" value="1"/>
</dbReference>
<evidence type="ECO:0000256" key="3">
    <source>
        <dbReference type="ARBA" id="ARBA00022737"/>
    </source>
</evidence>
<feature type="compositionally biased region" description="Low complexity" evidence="4">
    <location>
        <begin position="1"/>
        <end position="13"/>
    </location>
</feature>
<protein>
    <submittedName>
        <fullName evidence="5">Leucine Rich repeat, putative</fullName>
    </submittedName>
</protein>
<dbReference type="Pfam" id="PF13516">
    <property type="entry name" value="LRR_6"/>
    <property type="match status" value="2"/>
</dbReference>
<feature type="region of interest" description="Disordered" evidence="4">
    <location>
        <begin position="610"/>
        <end position="699"/>
    </location>
</feature>
<feature type="region of interest" description="Disordered" evidence="4">
    <location>
        <begin position="1"/>
        <end position="61"/>
    </location>
</feature>
<evidence type="ECO:0000313" key="6">
    <source>
        <dbReference type="Proteomes" id="UP000515908"/>
    </source>
</evidence>
<feature type="region of interest" description="Disordered" evidence="4">
    <location>
        <begin position="749"/>
        <end position="781"/>
    </location>
</feature>
<dbReference type="GO" id="GO:0006913">
    <property type="term" value="P:nucleocytoplasmic transport"/>
    <property type="evidence" value="ECO:0007669"/>
    <property type="project" value="TreeGrafter"/>
</dbReference>
<dbReference type="Gene3D" id="3.80.10.10">
    <property type="entry name" value="Ribonuclease Inhibitor"/>
    <property type="match status" value="2"/>
</dbReference>
<dbReference type="GO" id="GO:0048471">
    <property type="term" value="C:perinuclear region of cytoplasm"/>
    <property type="evidence" value="ECO:0007669"/>
    <property type="project" value="TreeGrafter"/>
</dbReference>
<dbReference type="GO" id="GO:0031267">
    <property type="term" value="F:small GTPase binding"/>
    <property type="evidence" value="ECO:0007669"/>
    <property type="project" value="TreeGrafter"/>
</dbReference>
<evidence type="ECO:0000313" key="5">
    <source>
        <dbReference type="EMBL" id="CAD2215770.1"/>
    </source>
</evidence>
<dbReference type="SMART" id="SM00368">
    <property type="entry name" value="LRR_RI"/>
    <property type="match status" value="4"/>
</dbReference>
<accession>A0A7G2C7H3</accession>
<feature type="compositionally biased region" description="Low complexity" evidence="4">
    <location>
        <begin position="639"/>
        <end position="656"/>
    </location>
</feature>
<dbReference type="Proteomes" id="UP000515908">
    <property type="component" value="Chromosome 05"/>
</dbReference>
<reference evidence="5 6" key="1">
    <citation type="submission" date="2020-08" db="EMBL/GenBank/DDBJ databases">
        <authorList>
            <person name="Newling K."/>
            <person name="Davey J."/>
            <person name="Forrester S."/>
        </authorList>
    </citation>
    <scope>NUCLEOTIDE SEQUENCE [LARGE SCALE GENOMIC DNA]</scope>
    <source>
        <strain evidence="6">Crithidia deanei Carvalho (ATCC PRA-265)</strain>
    </source>
</reference>
<keyword evidence="2" id="KW-0433">Leucine-rich repeat</keyword>
<dbReference type="GO" id="GO:0005634">
    <property type="term" value="C:nucleus"/>
    <property type="evidence" value="ECO:0007669"/>
    <property type="project" value="TreeGrafter"/>
</dbReference>
<proteinExistence type="predicted"/>
<organism evidence="5 6">
    <name type="scientific">Angomonas deanei</name>
    <dbReference type="NCBI Taxonomy" id="59799"/>
    <lineage>
        <taxon>Eukaryota</taxon>
        <taxon>Discoba</taxon>
        <taxon>Euglenozoa</taxon>
        <taxon>Kinetoplastea</taxon>
        <taxon>Metakinetoplastina</taxon>
        <taxon>Trypanosomatida</taxon>
        <taxon>Trypanosomatidae</taxon>
        <taxon>Strigomonadinae</taxon>
        <taxon>Angomonas</taxon>
    </lineage>
</organism>
<keyword evidence="1" id="KW-0343">GTPase activation</keyword>
<feature type="compositionally biased region" description="Basic and acidic residues" evidence="4">
    <location>
        <begin position="621"/>
        <end position="631"/>
    </location>
</feature>
<dbReference type="InterPro" id="IPR001611">
    <property type="entry name" value="Leu-rich_rpt"/>
</dbReference>
<feature type="compositionally biased region" description="Polar residues" evidence="4">
    <location>
        <begin position="657"/>
        <end position="670"/>
    </location>
</feature>
<dbReference type="AlphaFoldDB" id="A0A7G2C7H3"/>
<keyword evidence="3" id="KW-0677">Repeat</keyword>
<keyword evidence="6" id="KW-1185">Reference proteome</keyword>
<dbReference type="InterPro" id="IPR027038">
    <property type="entry name" value="RanGap"/>
</dbReference>
<name>A0A7G2C7H3_9TRYP</name>
<feature type="region of interest" description="Disordered" evidence="4">
    <location>
        <begin position="110"/>
        <end position="154"/>
    </location>
</feature>
<evidence type="ECO:0000256" key="4">
    <source>
        <dbReference type="SAM" id="MobiDB-lite"/>
    </source>
</evidence>
<dbReference type="VEuPathDB" id="TriTrypDB:ADEAN_000322800"/>
<dbReference type="GO" id="GO:0005096">
    <property type="term" value="F:GTPase activator activity"/>
    <property type="evidence" value="ECO:0007669"/>
    <property type="project" value="UniProtKB-KW"/>
</dbReference>
<sequence>MGASCCGGSSGTTNGVATGSSKRYAKGSTPPFTTKNNIITNGTKKHPDGTAMTGAPEENRARVKERAINSLTESMKSGDLVVPSLRWRRQYMKLNGIGLDVCKAVSEFLQKHSQRRNAGPSSVSGLERSMQQSDVSPDSSVNTNPVKSSNNSKNKEVLPLFDTLDLRSMRIGDEGLAALAPGLLADRMLRNVYLSNNNITNEGVQRFANILNDPTNKYKECKVSLFVFADNPISSDGIRVLCRALKHLTAVERLEIGKGRAHAVDEEGELLSPAAVESMIELVNEGPQTLQTLVLKGTGDYYNSTGFSPEGMKDFVNAVVGGSNLSQLYLQECYTTKPGSSGGLAATVFHRNSTTSAPNSVVNRAEQVDMQALISPIHALATSLLSSSSCLETLVLRFPLSDEAVATLSHGIARAPHLVHLSLRGCDMSTKALTLLGNAIRSNTSLETLDISYQSAMIAHPLVLAELRSSSKRRQSISNGLLETSPTFSGYVSRHGGGIDGEDVPSREEREHALLPVIKAMHMNRHLVRLIMIGINIQTSDVEELCSCFEISHNRTLCEVAYTPTGSAALKMKLDNFLHVNQELYDRKQANAPPGASAVSARSGGLPYNASMGSLLGDPTDDNRSLSDSPRHGSPSRFSYSNANSGNNISSAASPNHLQTTSQGNALNNSLDEDIAGSARWSLPPMSGRPAAHDGLSMGSTVLNDETKVDNCDVTRSRMLESLSEDRAGYGYSNLDDTNLNLSQIDVKVDEENDGSAERVDAKGRPSITTEPYLSKNRRST</sequence>
<feature type="compositionally biased region" description="Low complexity" evidence="4">
    <location>
        <begin position="139"/>
        <end position="152"/>
    </location>
</feature>
<dbReference type="PANTHER" id="PTHR24113">
    <property type="entry name" value="RAN GTPASE-ACTIVATING PROTEIN 1"/>
    <property type="match status" value="1"/>
</dbReference>